<proteinExistence type="predicted"/>
<organism evidence="1 2">
    <name type="scientific">Novosphingobium mathurense</name>
    <dbReference type="NCBI Taxonomy" id="428990"/>
    <lineage>
        <taxon>Bacteria</taxon>
        <taxon>Pseudomonadati</taxon>
        <taxon>Pseudomonadota</taxon>
        <taxon>Alphaproteobacteria</taxon>
        <taxon>Sphingomonadales</taxon>
        <taxon>Sphingomonadaceae</taxon>
        <taxon>Novosphingobium</taxon>
    </lineage>
</organism>
<dbReference type="EMBL" id="FVZE01000010">
    <property type="protein sequence ID" value="SLK09520.1"/>
    <property type="molecule type" value="Genomic_DNA"/>
</dbReference>
<sequence length="91" mass="10230">MGHYTIITVGCGTYCTFSWVGDLRTGKIISFPIGGEDYPELDIKTAPNSRVVIARWTNYEHSDCIARPYAFDGQRFAQISADRRKGSGCYR</sequence>
<accession>A0A1U6INF0</accession>
<dbReference type="AlphaFoldDB" id="A0A1U6INF0"/>
<evidence type="ECO:0000313" key="1">
    <source>
        <dbReference type="EMBL" id="SLK09520.1"/>
    </source>
</evidence>
<protein>
    <submittedName>
        <fullName evidence="1">Uncharacterized protein</fullName>
    </submittedName>
</protein>
<dbReference type="Proteomes" id="UP000190989">
    <property type="component" value="Unassembled WGS sequence"/>
</dbReference>
<evidence type="ECO:0000313" key="2">
    <source>
        <dbReference type="Proteomes" id="UP000190989"/>
    </source>
</evidence>
<name>A0A1U6INF0_9SPHN</name>
<keyword evidence="2" id="KW-1185">Reference proteome</keyword>
<reference evidence="2" key="1">
    <citation type="submission" date="2017-02" db="EMBL/GenBank/DDBJ databases">
        <authorList>
            <person name="Varghese N."/>
            <person name="Submissions S."/>
        </authorList>
    </citation>
    <scope>NUCLEOTIDE SEQUENCE [LARGE SCALE GENOMIC DNA]</scope>
    <source>
        <strain evidence="2">SM117</strain>
    </source>
</reference>
<gene>
    <name evidence="1" type="ORF">SAMN06295987_11010</name>
</gene>